<proteinExistence type="predicted"/>
<dbReference type="AlphaFoldDB" id="A0A2S8GP58"/>
<dbReference type="EMBL" id="PUHZ01000010">
    <property type="protein sequence ID" value="PQO46210.1"/>
    <property type="molecule type" value="Genomic_DNA"/>
</dbReference>
<evidence type="ECO:0000313" key="2">
    <source>
        <dbReference type="Proteomes" id="UP000237819"/>
    </source>
</evidence>
<comment type="caution">
    <text evidence="1">The sequence shown here is derived from an EMBL/GenBank/DDBJ whole genome shotgun (WGS) entry which is preliminary data.</text>
</comment>
<dbReference type="RefSeq" id="WP_105335181.1">
    <property type="nucleotide sequence ID" value="NZ_PUHZ01000010.1"/>
</dbReference>
<protein>
    <submittedName>
        <fullName evidence="1">Uncharacterized protein</fullName>
    </submittedName>
</protein>
<dbReference type="OrthoDB" id="5297106at2"/>
<reference evidence="1 2" key="1">
    <citation type="submission" date="2018-02" db="EMBL/GenBank/DDBJ databases">
        <title>Comparative genomes isolates from brazilian mangrove.</title>
        <authorList>
            <person name="Araujo J.E."/>
            <person name="Taketani R.G."/>
            <person name="Silva M.C.P."/>
            <person name="Loureco M.V."/>
            <person name="Andreote F.D."/>
        </authorList>
    </citation>
    <scope>NUCLEOTIDE SEQUENCE [LARGE SCALE GENOMIC DNA]</scope>
    <source>
        <strain evidence="1 2">Nap-Phe MGV</strain>
    </source>
</reference>
<gene>
    <name evidence="1" type="ORF">C5Y93_09495</name>
</gene>
<dbReference type="Proteomes" id="UP000237819">
    <property type="component" value="Unassembled WGS sequence"/>
</dbReference>
<name>A0A2S8GP58_9BACT</name>
<sequence>MPRRGKSIHPRIHPFNYPLFDRYPAEHPAIVALQTHAESCDECVGREIAWPQLGNTPIDQTWHSASTDRKRTFSGLAYMYLSYGLVLDGWLKQPEQPTKSEWIVLQTKGPEVLQLLAECEQQALRDGNTDLMPLIAKARRYVECHREAILSRLAQLSVDWQETSLDACYSSRYFLEHRGLRGEWEHDENMHYFGRIVDIDEEVTFETDDLAELESEFQTAVDAYLKSHDRT</sequence>
<organism evidence="1 2">
    <name type="scientific">Blastopirellula marina</name>
    <dbReference type="NCBI Taxonomy" id="124"/>
    <lineage>
        <taxon>Bacteria</taxon>
        <taxon>Pseudomonadati</taxon>
        <taxon>Planctomycetota</taxon>
        <taxon>Planctomycetia</taxon>
        <taxon>Pirellulales</taxon>
        <taxon>Pirellulaceae</taxon>
        <taxon>Blastopirellula</taxon>
    </lineage>
</organism>
<evidence type="ECO:0000313" key="1">
    <source>
        <dbReference type="EMBL" id="PQO46210.1"/>
    </source>
</evidence>
<accession>A0A2S8GP58</accession>